<evidence type="ECO:0000256" key="2">
    <source>
        <dbReference type="ARBA" id="ARBA00022475"/>
    </source>
</evidence>
<comment type="caution">
    <text evidence="8">The sequence shown here is derived from an EMBL/GenBank/DDBJ whole genome shotgun (WGS) entry which is preliminary data.</text>
</comment>
<evidence type="ECO:0000256" key="1">
    <source>
        <dbReference type="ARBA" id="ARBA00004651"/>
    </source>
</evidence>
<feature type="signal peptide" evidence="6">
    <location>
        <begin position="1"/>
        <end position="26"/>
    </location>
</feature>
<keyword evidence="8" id="KW-0808">Transferase</keyword>
<evidence type="ECO:0000313" key="8">
    <source>
        <dbReference type="EMBL" id="RJF95197.1"/>
    </source>
</evidence>
<evidence type="ECO:0000256" key="5">
    <source>
        <dbReference type="ARBA" id="ARBA00023136"/>
    </source>
</evidence>
<dbReference type="Pfam" id="PF17200">
    <property type="entry name" value="sCache_2"/>
    <property type="match status" value="1"/>
</dbReference>
<organism evidence="8 9">
    <name type="scientific">Noviherbaspirillum saxi</name>
    <dbReference type="NCBI Taxonomy" id="2320863"/>
    <lineage>
        <taxon>Bacteria</taxon>
        <taxon>Pseudomonadati</taxon>
        <taxon>Pseudomonadota</taxon>
        <taxon>Betaproteobacteria</taxon>
        <taxon>Burkholderiales</taxon>
        <taxon>Oxalobacteraceae</taxon>
        <taxon>Noviherbaspirillum</taxon>
    </lineage>
</organism>
<dbReference type="SMART" id="SM01049">
    <property type="entry name" value="Cache_2"/>
    <property type="match status" value="1"/>
</dbReference>
<evidence type="ECO:0000313" key="9">
    <source>
        <dbReference type="Proteomes" id="UP000265955"/>
    </source>
</evidence>
<name>A0A3A3FIU8_9BURK</name>
<dbReference type="GO" id="GO:0016301">
    <property type="term" value="F:kinase activity"/>
    <property type="evidence" value="ECO:0007669"/>
    <property type="project" value="UniProtKB-KW"/>
</dbReference>
<keyword evidence="2" id="KW-1003">Cell membrane</keyword>
<protein>
    <submittedName>
        <fullName evidence="8">Histidine kinase</fullName>
    </submittedName>
</protein>
<dbReference type="Proteomes" id="UP000265955">
    <property type="component" value="Unassembled WGS sequence"/>
</dbReference>
<sequence length="156" mass="16962">MEKIILTIKAIVFAMLIAAGSGAARAADKGSADEAIALVKKAVAYIKANGQEKAFAEFSNPHGQFKDRDMYINVTSMNGVNLAHGMNPKLIGKNMLELRDADGKYFIKAFIETGNSKGKGWVDYQWPNPVTKAVEAKSTYVEKVDEVLVGCGIYKN</sequence>
<dbReference type="EMBL" id="QYUO01000002">
    <property type="protein sequence ID" value="RJF95197.1"/>
    <property type="molecule type" value="Genomic_DNA"/>
</dbReference>
<keyword evidence="4" id="KW-1133">Transmembrane helix</keyword>
<keyword evidence="9" id="KW-1185">Reference proteome</keyword>
<evidence type="ECO:0000256" key="3">
    <source>
        <dbReference type="ARBA" id="ARBA00022692"/>
    </source>
</evidence>
<dbReference type="InterPro" id="IPR033480">
    <property type="entry name" value="sCache_2"/>
</dbReference>
<dbReference type="AlphaFoldDB" id="A0A3A3FIU8"/>
<keyword evidence="5" id="KW-0472">Membrane</keyword>
<keyword evidence="8" id="KW-0418">Kinase</keyword>
<evidence type="ECO:0000256" key="4">
    <source>
        <dbReference type="ARBA" id="ARBA00022989"/>
    </source>
</evidence>
<feature type="domain" description="Single Cache" evidence="7">
    <location>
        <begin position="24"/>
        <end position="108"/>
    </location>
</feature>
<evidence type="ECO:0000256" key="6">
    <source>
        <dbReference type="SAM" id="SignalP"/>
    </source>
</evidence>
<comment type="subcellular location">
    <subcellularLocation>
        <location evidence="1">Cell membrane</location>
        <topology evidence="1">Multi-pass membrane protein</topology>
    </subcellularLocation>
</comment>
<accession>A0A3A3FIU8</accession>
<evidence type="ECO:0000259" key="7">
    <source>
        <dbReference type="SMART" id="SM01049"/>
    </source>
</evidence>
<reference evidence="9" key="1">
    <citation type="submission" date="2018-09" db="EMBL/GenBank/DDBJ databases">
        <authorList>
            <person name="Zhu H."/>
        </authorList>
    </citation>
    <scope>NUCLEOTIDE SEQUENCE [LARGE SCALE GENOMIC DNA]</scope>
    <source>
        <strain evidence="9">K1R23-30</strain>
    </source>
</reference>
<dbReference type="OrthoDB" id="8780225at2"/>
<keyword evidence="3" id="KW-0812">Transmembrane</keyword>
<keyword evidence="6" id="KW-0732">Signal</keyword>
<gene>
    <name evidence="8" type="ORF">D3871_17245</name>
</gene>
<dbReference type="GO" id="GO:0005886">
    <property type="term" value="C:plasma membrane"/>
    <property type="evidence" value="ECO:0007669"/>
    <property type="project" value="UniProtKB-SubCell"/>
</dbReference>
<proteinExistence type="predicted"/>
<dbReference type="Gene3D" id="3.30.450.20">
    <property type="entry name" value="PAS domain"/>
    <property type="match status" value="1"/>
</dbReference>
<dbReference type="RefSeq" id="WP_119770348.1">
    <property type="nucleotide sequence ID" value="NZ_QYUO01000002.1"/>
</dbReference>
<feature type="chain" id="PRO_5017344776" evidence="6">
    <location>
        <begin position="27"/>
        <end position="156"/>
    </location>
</feature>